<keyword evidence="2" id="KW-0479">Metal-binding</keyword>
<name>A0ABV0YHT0_9TELE</name>
<dbReference type="PROSITE" id="PS50089">
    <property type="entry name" value="ZF_RING_2"/>
    <property type="match status" value="1"/>
</dbReference>
<gene>
    <name evidence="9" type="ORF">AMECASPLE_031916</name>
</gene>
<dbReference type="Gene3D" id="3.30.160.60">
    <property type="entry name" value="Classic Zinc Finger"/>
    <property type="match status" value="1"/>
</dbReference>
<evidence type="ECO:0000259" key="7">
    <source>
        <dbReference type="PROSITE" id="PS50089"/>
    </source>
</evidence>
<keyword evidence="10" id="KW-1185">Reference proteome</keyword>
<dbReference type="PROSITE" id="PS50119">
    <property type="entry name" value="ZF_BBOX"/>
    <property type="match status" value="1"/>
</dbReference>
<dbReference type="Pfam" id="PF00097">
    <property type="entry name" value="zf-C3HC4"/>
    <property type="match status" value="1"/>
</dbReference>
<keyword evidence="3 5" id="KW-0863">Zinc-finger</keyword>
<evidence type="ECO:0000313" key="10">
    <source>
        <dbReference type="Proteomes" id="UP001469553"/>
    </source>
</evidence>
<feature type="domain" description="RING-type" evidence="7">
    <location>
        <begin position="14"/>
        <end position="54"/>
    </location>
</feature>
<evidence type="ECO:0000256" key="1">
    <source>
        <dbReference type="ARBA" id="ARBA00008518"/>
    </source>
</evidence>
<evidence type="ECO:0000259" key="8">
    <source>
        <dbReference type="PROSITE" id="PS50119"/>
    </source>
</evidence>
<feature type="compositionally biased region" description="Polar residues" evidence="6">
    <location>
        <begin position="134"/>
        <end position="144"/>
    </location>
</feature>
<evidence type="ECO:0000313" key="9">
    <source>
        <dbReference type="EMBL" id="MEQ2293301.1"/>
    </source>
</evidence>
<organism evidence="9 10">
    <name type="scientific">Ameca splendens</name>
    <dbReference type="NCBI Taxonomy" id="208324"/>
    <lineage>
        <taxon>Eukaryota</taxon>
        <taxon>Metazoa</taxon>
        <taxon>Chordata</taxon>
        <taxon>Craniata</taxon>
        <taxon>Vertebrata</taxon>
        <taxon>Euteleostomi</taxon>
        <taxon>Actinopterygii</taxon>
        <taxon>Neopterygii</taxon>
        <taxon>Teleostei</taxon>
        <taxon>Neoteleostei</taxon>
        <taxon>Acanthomorphata</taxon>
        <taxon>Ovalentaria</taxon>
        <taxon>Atherinomorphae</taxon>
        <taxon>Cyprinodontiformes</taxon>
        <taxon>Goodeidae</taxon>
        <taxon>Ameca</taxon>
    </lineage>
</organism>
<accession>A0ABV0YHT0</accession>
<feature type="domain" description="B box-type" evidence="8">
    <location>
        <begin position="92"/>
        <end position="122"/>
    </location>
</feature>
<dbReference type="Proteomes" id="UP001469553">
    <property type="component" value="Unassembled WGS sequence"/>
</dbReference>
<dbReference type="InterPro" id="IPR000315">
    <property type="entry name" value="Znf_B-box"/>
</dbReference>
<dbReference type="SUPFAM" id="SSF57850">
    <property type="entry name" value="RING/U-box"/>
    <property type="match status" value="1"/>
</dbReference>
<dbReference type="SUPFAM" id="SSF57845">
    <property type="entry name" value="B-box zinc-binding domain"/>
    <property type="match status" value="1"/>
</dbReference>
<proteinExistence type="inferred from homology"/>
<dbReference type="InterPro" id="IPR013083">
    <property type="entry name" value="Znf_RING/FYVE/PHD"/>
</dbReference>
<dbReference type="InterPro" id="IPR001841">
    <property type="entry name" value="Znf_RING"/>
</dbReference>
<evidence type="ECO:0000256" key="4">
    <source>
        <dbReference type="ARBA" id="ARBA00022833"/>
    </source>
</evidence>
<dbReference type="PANTHER" id="PTHR24103">
    <property type="entry name" value="E3 UBIQUITIN-PROTEIN LIGASE TRIM"/>
    <property type="match status" value="1"/>
</dbReference>
<evidence type="ECO:0000256" key="3">
    <source>
        <dbReference type="ARBA" id="ARBA00022771"/>
    </source>
</evidence>
<dbReference type="EMBL" id="JAHRIP010032267">
    <property type="protein sequence ID" value="MEQ2293301.1"/>
    <property type="molecule type" value="Genomic_DNA"/>
</dbReference>
<dbReference type="Gene3D" id="3.30.40.10">
    <property type="entry name" value="Zinc/RING finger domain, C3HC4 (zinc finger)"/>
    <property type="match status" value="1"/>
</dbReference>
<dbReference type="InterPro" id="IPR018957">
    <property type="entry name" value="Znf_C3HC4_RING-type"/>
</dbReference>
<comment type="caution">
    <text evidence="9">The sequence shown here is derived from an EMBL/GenBank/DDBJ whole genome shotgun (WGS) entry which is preliminary data.</text>
</comment>
<sequence length="214" mass="23905">MDEKIALFESFLSCHVCSETFRDPVSLSCNHSFYSSYLQKFWEQTENKNCPICKRRSSKDFPPVMLTLKELADGFTVGQKSGSSETEKGEEQLMVVCSKHQEDPKLFCEDEQRALCPVCELTVRSPAGLRSSDRCGQTPGQPVLQSLGEDEGEGPLQSCHSGPKHCEWMAQGNTAGRWSWRSSKMDSGFGQGVCGAKGNQMYFTRIWVMVFTAS</sequence>
<reference evidence="9 10" key="1">
    <citation type="submission" date="2021-06" db="EMBL/GenBank/DDBJ databases">
        <authorList>
            <person name="Palmer J.M."/>
        </authorList>
    </citation>
    <scope>NUCLEOTIDE SEQUENCE [LARGE SCALE GENOMIC DNA]</scope>
    <source>
        <strain evidence="9 10">AS_MEX2019</strain>
        <tissue evidence="9">Muscle</tissue>
    </source>
</reference>
<dbReference type="InterPro" id="IPR050143">
    <property type="entry name" value="TRIM/RBCC"/>
</dbReference>
<feature type="region of interest" description="Disordered" evidence="6">
    <location>
        <begin position="128"/>
        <end position="158"/>
    </location>
</feature>
<comment type="similarity">
    <text evidence="1">Belongs to the TRIM/RBCC family.</text>
</comment>
<protein>
    <submittedName>
        <fullName evidence="9">Uncharacterized protein</fullName>
    </submittedName>
</protein>
<evidence type="ECO:0000256" key="2">
    <source>
        <dbReference type="ARBA" id="ARBA00022723"/>
    </source>
</evidence>
<keyword evidence="4" id="KW-0862">Zinc</keyword>
<evidence type="ECO:0000256" key="5">
    <source>
        <dbReference type="PROSITE-ProRule" id="PRU00024"/>
    </source>
</evidence>
<evidence type="ECO:0000256" key="6">
    <source>
        <dbReference type="SAM" id="MobiDB-lite"/>
    </source>
</evidence>
<dbReference type="Pfam" id="PF00643">
    <property type="entry name" value="zf-B_box"/>
    <property type="match status" value="1"/>
</dbReference>